<name>A0A538TK04_UNCEI</name>
<accession>A0A538TK04</accession>
<gene>
    <name evidence="5" type="ORF">E6K78_10085</name>
</gene>
<organism evidence="5 6">
    <name type="scientific">Eiseniibacteriota bacterium</name>
    <dbReference type="NCBI Taxonomy" id="2212470"/>
    <lineage>
        <taxon>Bacteria</taxon>
        <taxon>Candidatus Eiseniibacteriota</taxon>
    </lineage>
</organism>
<reference evidence="5 6" key="1">
    <citation type="journal article" date="2019" name="Nat. Microbiol.">
        <title>Mediterranean grassland soil C-N compound turnover is dependent on rainfall and depth, and is mediated by genomically divergent microorganisms.</title>
        <authorList>
            <person name="Diamond S."/>
            <person name="Andeer P.F."/>
            <person name="Li Z."/>
            <person name="Crits-Christoph A."/>
            <person name="Burstein D."/>
            <person name="Anantharaman K."/>
            <person name="Lane K.R."/>
            <person name="Thomas B.C."/>
            <person name="Pan C."/>
            <person name="Northen T.R."/>
            <person name="Banfield J.F."/>
        </authorList>
    </citation>
    <scope>NUCLEOTIDE SEQUENCE [LARGE SCALE GENOMIC DNA]</scope>
    <source>
        <strain evidence="5">WS_8</strain>
    </source>
</reference>
<dbReference type="AlphaFoldDB" id="A0A538TK04"/>
<evidence type="ECO:0000256" key="2">
    <source>
        <dbReference type="ARBA" id="ARBA00022679"/>
    </source>
</evidence>
<dbReference type="InterPro" id="IPR003699">
    <property type="entry name" value="QueA"/>
</dbReference>
<dbReference type="GO" id="GO:0008616">
    <property type="term" value="P:tRNA queuosine(34) biosynthetic process"/>
    <property type="evidence" value="ECO:0007669"/>
    <property type="project" value="UniProtKB-KW"/>
</dbReference>
<dbReference type="InterPro" id="IPR036100">
    <property type="entry name" value="QueA_sf"/>
</dbReference>
<evidence type="ECO:0000256" key="3">
    <source>
        <dbReference type="ARBA" id="ARBA00022691"/>
    </source>
</evidence>
<keyword evidence="3" id="KW-0949">S-adenosyl-L-methionine</keyword>
<dbReference type="SUPFAM" id="SSF111337">
    <property type="entry name" value="QueA-like"/>
    <property type="match status" value="1"/>
</dbReference>
<feature type="non-terminal residue" evidence="5">
    <location>
        <position position="298"/>
    </location>
</feature>
<dbReference type="InterPro" id="IPR042119">
    <property type="entry name" value="QueA_dom2"/>
</dbReference>
<keyword evidence="1" id="KW-0963">Cytoplasm</keyword>
<keyword evidence="5" id="KW-0413">Isomerase</keyword>
<protein>
    <submittedName>
        <fullName evidence="5">tRNA preQ1(34) S-adenosylmethionine ribosyltransferase-isomerase QueA</fullName>
    </submittedName>
</protein>
<dbReference type="Proteomes" id="UP000316609">
    <property type="component" value="Unassembled WGS sequence"/>
</dbReference>
<sequence length="298" mass="32156">MRLDDLDYDLPASLIAQFPTERREDARLMVVDRQAGATRDARITDLPSLLKPGDLLVVNETRVLPARLGLIRSSTGGRVELLFVRRVAEASDSATWVVLARPARPMRAGTRLERADVGLVVEALAAGAGGERIVRVVRGSLEEALKRAGQVPLPPYIRRAPVEADRERYQTVFANVEGAVAAPTAGLHFSQPLLAALEHRGIDVSRIVLHVGPGTFRPVVRADPGEHPMDAEYFEVSPATADRALASRTRGGRIVAVGTTVVRALESACDACGGRLGAASGWTRKLILPPYRFQAIDV</sequence>
<evidence type="ECO:0000256" key="1">
    <source>
        <dbReference type="ARBA" id="ARBA00022490"/>
    </source>
</evidence>
<proteinExistence type="predicted"/>
<dbReference type="GO" id="GO:0051075">
    <property type="term" value="F:S-adenosylmethionine:tRNA ribosyltransferase-isomerase activity"/>
    <property type="evidence" value="ECO:0007669"/>
    <property type="project" value="TreeGrafter"/>
</dbReference>
<evidence type="ECO:0000256" key="4">
    <source>
        <dbReference type="ARBA" id="ARBA00022785"/>
    </source>
</evidence>
<keyword evidence="2 5" id="KW-0808">Transferase</keyword>
<comment type="caution">
    <text evidence="5">The sequence shown here is derived from an EMBL/GenBank/DDBJ whole genome shotgun (WGS) entry which is preliminary data.</text>
</comment>
<dbReference type="Gene3D" id="3.40.1780.10">
    <property type="entry name" value="QueA-like"/>
    <property type="match status" value="2"/>
</dbReference>
<dbReference type="InterPro" id="IPR042118">
    <property type="entry name" value="QueA_dom1"/>
</dbReference>
<dbReference type="EMBL" id="VBOY01000098">
    <property type="protein sequence ID" value="TMQ63957.1"/>
    <property type="molecule type" value="Genomic_DNA"/>
</dbReference>
<keyword evidence="4" id="KW-0671">Queuosine biosynthesis</keyword>
<dbReference type="Pfam" id="PF02547">
    <property type="entry name" value="Queuosine_synth"/>
    <property type="match status" value="1"/>
</dbReference>
<dbReference type="PANTHER" id="PTHR30307">
    <property type="entry name" value="S-ADENOSYLMETHIONINE:TRNA RIBOSYLTRANSFERASE-ISOMERASE"/>
    <property type="match status" value="1"/>
</dbReference>
<dbReference type="Gene3D" id="2.40.10.240">
    <property type="entry name" value="QueA-like"/>
    <property type="match status" value="1"/>
</dbReference>
<dbReference type="PANTHER" id="PTHR30307:SF0">
    <property type="entry name" value="S-ADENOSYLMETHIONINE:TRNA RIBOSYLTRANSFERASE-ISOMERASE"/>
    <property type="match status" value="1"/>
</dbReference>
<evidence type="ECO:0000313" key="6">
    <source>
        <dbReference type="Proteomes" id="UP000316609"/>
    </source>
</evidence>
<evidence type="ECO:0000313" key="5">
    <source>
        <dbReference type="EMBL" id="TMQ63957.1"/>
    </source>
</evidence>